<feature type="transmembrane region" description="Helical" evidence="1">
    <location>
        <begin position="6"/>
        <end position="31"/>
    </location>
</feature>
<evidence type="ECO:0000256" key="1">
    <source>
        <dbReference type="SAM" id="Phobius"/>
    </source>
</evidence>
<organismHost>
    <name type="scientific">Glossina</name>
    <name type="common">tsetse flies</name>
    <dbReference type="NCBI Taxonomy" id="7393"/>
</organismHost>
<keyword evidence="1" id="KW-0472">Membrane</keyword>
<gene>
    <name evidence="2" type="ORF">GpSGHVEth085</name>
</gene>
<proteinExistence type="predicted"/>
<name>A0A109QQ79_GHVS</name>
<protein>
    <submittedName>
        <fullName evidence="2">Uncharacterized protein</fullName>
    </submittedName>
</protein>
<dbReference type="EMBL" id="KU050077">
    <property type="protein sequence ID" value="AMB48689.1"/>
    <property type="molecule type" value="Genomic_DNA"/>
</dbReference>
<evidence type="ECO:0000313" key="2">
    <source>
        <dbReference type="EMBL" id="AMB48689.1"/>
    </source>
</evidence>
<organism evidence="2 3">
    <name type="scientific">Glossina hytrovirus (isolate Glossina pallidipes/Ethiopia/Seibersdorf/-)</name>
    <name type="common">GHV</name>
    <dbReference type="NCBI Taxonomy" id="379529"/>
    <lineage>
        <taxon>Viruses</taxon>
        <taxon>Viruses incertae sedis</taxon>
        <taxon>Naldaviricetes</taxon>
        <taxon>Lefavirales</taxon>
        <taxon>Hytrosaviridae</taxon>
        <taxon>Glossinavirus</taxon>
        <taxon>Glossinavirus glopallidipedis</taxon>
    </lineage>
</organism>
<accession>A0A109QQ79</accession>
<dbReference type="Proteomes" id="UP000282469">
    <property type="component" value="Segment"/>
</dbReference>
<keyword evidence="1" id="KW-0812">Transmembrane</keyword>
<keyword evidence="1" id="KW-1133">Transmembrane helix</keyword>
<evidence type="ECO:0000313" key="3">
    <source>
        <dbReference type="Proteomes" id="UP000282469"/>
    </source>
</evidence>
<sequence>MNIIFIFFLLLVIIVLFVIYTMLTNPLSFILNKTESKLLRVRLKNPNHIIIF</sequence>
<reference evidence="2 3" key="1">
    <citation type="journal article" date="2016" name="J. Gen. Virol.">
        <title>Comprehensive annotation of Glossina pallidipes salivary gland hypertrophy virus from Ethiopian tsetse flies: a proteogenomics approach.</title>
        <authorList>
            <person name="Abd-Alla A.M."/>
            <person name="Kariithi H.M."/>
            <person name="Cousserans F."/>
            <person name="Parker N.J."/>
            <person name="Ince I.A."/>
            <person name="Scully E.D."/>
            <person name="Boeren S."/>
            <person name="Geib S.M."/>
            <person name="Mekonnen S."/>
            <person name="Vlak J.M."/>
            <person name="Parker A.G."/>
            <person name="Vreysen M.J."/>
            <person name="Bergoin M."/>
        </authorList>
    </citation>
    <scope>NUCLEOTIDE SEQUENCE [LARGE SCALE GENOMIC DNA]</scope>
    <source>
        <strain evidence="2 3">Ethiopian</strain>
    </source>
</reference>